<evidence type="ECO:0000256" key="2">
    <source>
        <dbReference type="ARBA" id="ARBA00023002"/>
    </source>
</evidence>
<accession>A0A7J7I317</accession>
<dbReference type="EMBL" id="JACBKZ010000001">
    <property type="protein sequence ID" value="KAF5959410.1"/>
    <property type="molecule type" value="Genomic_DNA"/>
</dbReference>
<gene>
    <name evidence="3" type="ORF">HYC85_000619</name>
</gene>
<dbReference type="GO" id="GO:0016491">
    <property type="term" value="F:oxidoreductase activity"/>
    <property type="evidence" value="ECO:0007669"/>
    <property type="project" value="UniProtKB-KW"/>
</dbReference>
<keyword evidence="2" id="KW-0560">Oxidoreductase</keyword>
<sequence length="99" mass="10999">MCRFGQSTYNNPNKSHVSFVYETLIPVPEISIPLQLLEKQDYLDKVRSRAPLGCPGEPNEISSLVAFLHMPTSSFITGQIISVDGGMTVYVLWLDLILG</sequence>
<organism evidence="3 4">
    <name type="scientific">Camellia sinensis</name>
    <name type="common">Tea plant</name>
    <name type="synonym">Thea sinensis</name>
    <dbReference type="NCBI Taxonomy" id="4442"/>
    <lineage>
        <taxon>Eukaryota</taxon>
        <taxon>Viridiplantae</taxon>
        <taxon>Streptophyta</taxon>
        <taxon>Embryophyta</taxon>
        <taxon>Tracheophyta</taxon>
        <taxon>Spermatophyta</taxon>
        <taxon>Magnoliopsida</taxon>
        <taxon>eudicotyledons</taxon>
        <taxon>Gunneridae</taxon>
        <taxon>Pentapetalae</taxon>
        <taxon>asterids</taxon>
        <taxon>Ericales</taxon>
        <taxon>Theaceae</taxon>
        <taxon>Camellia</taxon>
    </lineage>
</organism>
<dbReference type="PANTHER" id="PTHR42898:SF6">
    <property type="entry name" value="NADP-DEPENDENT MANNITOL DEHYDROGENASE"/>
    <property type="match status" value="1"/>
</dbReference>
<reference evidence="3 4" key="2">
    <citation type="submission" date="2020-07" db="EMBL/GenBank/DDBJ databases">
        <title>Genome assembly of wild tea tree DASZ reveals pedigree and selection history of tea varieties.</title>
        <authorList>
            <person name="Zhang W."/>
        </authorList>
    </citation>
    <scope>NUCLEOTIDE SEQUENCE [LARGE SCALE GENOMIC DNA]</scope>
    <source>
        <strain evidence="4">cv. G240</strain>
        <tissue evidence="3">Leaf</tissue>
    </source>
</reference>
<proteinExistence type="predicted"/>
<dbReference type="InterPro" id="IPR036291">
    <property type="entry name" value="NAD(P)-bd_dom_sf"/>
</dbReference>
<dbReference type="InterPro" id="IPR002347">
    <property type="entry name" value="SDR_fam"/>
</dbReference>
<evidence type="ECO:0000256" key="1">
    <source>
        <dbReference type="ARBA" id="ARBA00022857"/>
    </source>
</evidence>
<keyword evidence="1" id="KW-0521">NADP</keyword>
<keyword evidence="4" id="KW-1185">Reference proteome</keyword>
<dbReference type="Pfam" id="PF13561">
    <property type="entry name" value="adh_short_C2"/>
    <property type="match status" value="1"/>
</dbReference>
<dbReference type="InterPro" id="IPR045000">
    <property type="entry name" value="TR"/>
</dbReference>
<dbReference type="SUPFAM" id="SSF51735">
    <property type="entry name" value="NAD(P)-binding Rossmann-fold domains"/>
    <property type="match status" value="1"/>
</dbReference>
<evidence type="ECO:0000313" key="3">
    <source>
        <dbReference type="EMBL" id="KAF5959410.1"/>
    </source>
</evidence>
<dbReference type="Gene3D" id="3.40.50.720">
    <property type="entry name" value="NAD(P)-binding Rossmann-like Domain"/>
    <property type="match status" value="1"/>
</dbReference>
<evidence type="ECO:0000313" key="4">
    <source>
        <dbReference type="Proteomes" id="UP000593564"/>
    </source>
</evidence>
<dbReference type="PANTHER" id="PTHR42898">
    <property type="entry name" value="TROPINONE REDUCTASE"/>
    <property type="match status" value="1"/>
</dbReference>
<name>A0A7J7I317_CAMSI</name>
<reference evidence="4" key="1">
    <citation type="journal article" date="2020" name="Nat. Commun.">
        <title>Genome assembly of wild tea tree DASZ reveals pedigree and selection history of tea varieties.</title>
        <authorList>
            <person name="Zhang W."/>
            <person name="Zhang Y."/>
            <person name="Qiu H."/>
            <person name="Guo Y."/>
            <person name="Wan H."/>
            <person name="Zhang X."/>
            <person name="Scossa F."/>
            <person name="Alseekh S."/>
            <person name="Zhang Q."/>
            <person name="Wang P."/>
            <person name="Xu L."/>
            <person name="Schmidt M.H."/>
            <person name="Jia X."/>
            <person name="Li D."/>
            <person name="Zhu A."/>
            <person name="Guo F."/>
            <person name="Chen W."/>
            <person name="Ni D."/>
            <person name="Usadel B."/>
            <person name="Fernie A.R."/>
            <person name="Wen W."/>
        </authorList>
    </citation>
    <scope>NUCLEOTIDE SEQUENCE [LARGE SCALE GENOMIC DNA]</scope>
    <source>
        <strain evidence="4">cv. G240</strain>
    </source>
</reference>
<comment type="caution">
    <text evidence="3">The sequence shown here is derived from an EMBL/GenBank/DDBJ whole genome shotgun (WGS) entry which is preliminary data.</text>
</comment>
<protein>
    <submittedName>
        <fullName evidence="3">Uncharacterized protein</fullName>
    </submittedName>
</protein>
<dbReference type="AlphaFoldDB" id="A0A7J7I317"/>
<dbReference type="Proteomes" id="UP000593564">
    <property type="component" value="Unassembled WGS sequence"/>
</dbReference>